<dbReference type="PANTHER" id="PTHR10438:SF463">
    <property type="entry name" value="THIOREDOXIN"/>
    <property type="match status" value="1"/>
</dbReference>
<dbReference type="AlphaFoldDB" id="A0A8B8M3S9"/>
<reference evidence="2" key="1">
    <citation type="journal article" date="2019" name="Toxins">
        <title>Detection of Abrin-Like and Prepropulchellin-Like Toxin Genes and Transcripts Using Whole Genome Sequencing and Full-Length Transcript Sequencing of Abrus precatorius.</title>
        <authorList>
            <person name="Hovde B.T."/>
            <person name="Daligault H.E."/>
            <person name="Hanschen E.R."/>
            <person name="Kunde Y.A."/>
            <person name="Johnson M.B."/>
            <person name="Starkenburg S.R."/>
            <person name="Johnson S.L."/>
        </authorList>
    </citation>
    <scope>NUCLEOTIDE SEQUENCE [LARGE SCALE GENOMIC DNA]</scope>
</reference>
<evidence type="ECO:0000313" key="2">
    <source>
        <dbReference type="Proteomes" id="UP000694853"/>
    </source>
</evidence>
<dbReference type="GeneID" id="113869984"/>
<dbReference type="CDD" id="cd02947">
    <property type="entry name" value="TRX_family"/>
    <property type="match status" value="1"/>
</dbReference>
<name>A0A8B8M3S9_ABRPR</name>
<dbReference type="RefSeq" id="XP_027362367.1">
    <property type="nucleotide sequence ID" value="XM_027506566.1"/>
</dbReference>
<dbReference type="PROSITE" id="PS51352">
    <property type="entry name" value="THIOREDOXIN_2"/>
    <property type="match status" value="1"/>
</dbReference>
<evidence type="ECO:0000259" key="1">
    <source>
        <dbReference type="PROSITE" id="PS51352"/>
    </source>
</evidence>
<dbReference type="Proteomes" id="UP000694853">
    <property type="component" value="Unplaced"/>
</dbReference>
<accession>A0A8B8M3S9</accession>
<sequence length="128" mass="14824">MAVTFFDFGYADRFLQTESSNMLTLHSTAEWNAHFNALKETNKLMVIEFTASWCGPCKLMDPVVREFAAKYTDVEFIKVDVEELLELSQAFQVQQLPTFMLIKRGKVADKSVGIKKEELKKKIEEHRK</sequence>
<evidence type="ECO:0000313" key="3">
    <source>
        <dbReference type="RefSeq" id="XP_027362367.1"/>
    </source>
</evidence>
<dbReference type="InterPro" id="IPR036249">
    <property type="entry name" value="Thioredoxin-like_sf"/>
</dbReference>
<feature type="domain" description="Thioredoxin" evidence="1">
    <location>
        <begin position="14"/>
        <end position="128"/>
    </location>
</feature>
<dbReference type="KEGG" id="aprc:113869984"/>
<dbReference type="PRINTS" id="PR00421">
    <property type="entry name" value="THIOREDOXIN"/>
</dbReference>
<dbReference type="InterPro" id="IPR050620">
    <property type="entry name" value="Thioredoxin_H-type-like"/>
</dbReference>
<proteinExistence type="predicted"/>
<dbReference type="Pfam" id="PF00085">
    <property type="entry name" value="Thioredoxin"/>
    <property type="match status" value="1"/>
</dbReference>
<gene>
    <name evidence="3" type="primary">LOC113869984</name>
</gene>
<keyword evidence="2" id="KW-1185">Reference proteome</keyword>
<organism evidence="2 3">
    <name type="scientific">Abrus precatorius</name>
    <name type="common">Indian licorice</name>
    <name type="synonym">Glycine abrus</name>
    <dbReference type="NCBI Taxonomy" id="3816"/>
    <lineage>
        <taxon>Eukaryota</taxon>
        <taxon>Viridiplantae</taxon>
        <taxon>Streptophyta</taxon>
        <taxon>Embryophyta</taxon>
        <taxon>Tracheophyta</taxon>
        <taxon>Spermatophyta</taxon>
        <taxon>Magnoliopsida</taxon>
        <taxon>eudicotyledons</taxon>
        <taxon>Gunneridae</taxon>
        <taxon>Pentapetalae</taxon>
        <taxon>rosids</taxon>
        <taxon>fabids</taxon>
        <taxon>Fabales</taxon>
        <taxon>Fabaceae</taxon>
        <taxon>Papilionoideae</taxon>
        <taxon>50 kb inversion clade</taxon>
        <taxon>NPAAA clade</taxon>
        <taxon>indigoferoid/millettioid clade</taxon>
        <taxon>Abreae</taxon>
        <taxon>Abrus</taxon>
    </lineage>
</organism>
<dbReference type="PANTHER" id="PTHR10438">
    <property type="entry name" value="THIOREDOXIN"/>
    <property type="match status" value="1"/>
</dbReference>
<dbReference type="InterPro" id="IPR013766">
    <property type="entry name" value="Thioredoxin_domain"/>
</dbReference>
<dbReference type="PROSITE" id="PS00194">
    <property type="entry name" value="THIOREDOXIN_1"/>
    <property type="match status" value="1"/>
</dbReference>
<dbReference type="SUPFAM" id="SSF52833">
    <property type="entry name" value="Thioredoxin-like"/>
    <property type="match status" value="1"/>
</dbReference>
<reference evidence="3" key="2">
    <citation type="submission" date="2025-08" db="UniProtKB">
        <authorList>
            <consortium name="RefSeq"/>
        </authorList>
    </citation>
    <scope>IDENTIFICATION</scope>
    <source>
        <tissue evidence="3">Young leaves</tissue>
    </source>
</reference>
<dbReference type="Gene3D" id="3.40.30.10">
    <property type="entry name" value="Glutaredoxin"/>
    <property type="match status" value="1"/>
</dbReference>
<dbReference type="InterPro" id="IPR017937">
    <property type="entry name" value="Thioredoxin_CS"/>
</dbReference>
<protein>
    <submittedName>
        <fullName evidence="3">Thioredoxin H2-like</fullName>
    </submittedName>
</protein>